<dbReference type="Proteomes" id="UP000028073">
    <property type="component" value="Unassembled WGS sequence"/>
</dbReference>
<dbReference type="AlphaFoldDB" id="A0A081NDP8"/>
<dbReference type="STRING" id="1137799.GZ78_22320"/>
<dbReference type="PROSITE" id="PS51257">
    <property type="entry name" value="PROKAR_LIPOPROTEIN"/>
    <property type="match status" value="1"/>
</dbReference>
<dbReference type="PANTHER" id="PTHR45588:SF1">
    <property type="entry name" value="WW DOMAIN-CONTAINING PROTEIN"/>
    <property type="match status" value="1"/>
</dbReference>
<keyword evidence="3" id="KW-1185">Reference proteome</keyword>
<dbReference type="EMBL" id="JOKH01000005">
    <property type="protein sequence ID" value="KEQ16571.1"/>
    <property type="molecule type" value="Genomic_DNA"/>
</dbReference>
<dbReference type="eggNOG" id="COG0457">
    <property type="taxonomic scope" value="Bacteria"/>
</dbReference>
<name>A0A081NDP8_9GAMM</name>
<sequence length="643" mass="73166">MNLFKSFYFALLAIFFFSCQSLNADVYTKRSSTPYSYDNGQVYGPWQGGKDLGEISFSLSEPVIETARSSFITGLKLLHAFEYPEARAAFRNAQHLQQDHNGQDFVMAIWGELMCSYQILWFTRDFDAGDSTLARLNEAKNNATETFSTSERILITAAQKLFSNADNSRSKPPFESGSNVQLFYQYLDQQVTDNDQLESEILVFRSLAHLATRQSVRDYPLEISVINEMSALLERTELANHPGLHHYLTHASESPHLARTMPAAQKSAFWLQSLNESGKNTSSVHLSHMPTHYYFARGDWVNVYAINQSAWNKSLRRATDLRLSDSSLAFHEHLWRVYALLQAGLYDEAWSDSSDLYQRISNLQAKSGTTDADTRVMRTYLAFEQTYLMLELPQESAHLRTLSQQATSDNQMSGWGKTAFYFMKSWNALTQQQYAVAETFRNQLQQLLTDTSLHLSPMNSDAIPIMVEQLKAEELRHKQDLSGALRTVLAVESQYLNMHWDHGVPLVVKPLLEYIGELYMEMGRSGVTYQPVQASGTEPTAAVVIISEEYNRAVDYFQRELTEFFPRRRKSLQGLKEAAILANNQPVYLLAMSQLSSLNEEQIHYLMPTPSTTPTSDAAMIQSGTLWQILLLNFVALMLYLPI</sequence>
<gene>
    <name evidence="2" type="ORF">GZ78_22320</name>
</gene>
<evidence type="ECO:0000256" key="1">
    <source>
        <dbReference type="SAM" id="SignalP"/>
    </source>
</evidence>
<evidence type="ECO:0000313" key="2">
    <source>
        <dbReference type="EMBL" id="KEQ16571.1"/>
    </source>
</evidence>
<keyword evidence="1" id="KW-0732">Signal</keyword>
<protein>
    <submittedName>
        <fullName evidence="2">Uncharacterized protein</fullName>
    </submittedName>
</protein>
<comment type="caution">
    <text evidence="2">The sequence shown here is derived from an EMBL/GenBank/DDBJ whole genome shotgun (WGS) entry which is preliminary data.</text>
</comment>
<dbReference type="PANTHER" id="PTHR45588">
    <property type="entry name" value="TPR DOMAIN-CONTAINING PROTEIN"/>
    <property type="match status" value="1"/>
</dbReference>
<accession>A0A081NDP8</accession>
<proteinExistence type="predicted"/>
<evidence type="ECO:0000313" key="3">
    <source>
        <dbReference type="Proteomes" id="UP000028073"/>
    </source>
</evidence>
<feature type="signal peptide" evidence="1">
    <location>
        <begin position="1"/>
        <end position="24"/>
    </location>
</feature>
<organism evidence="2 3">
    <name type="scientific">Endozoicomonas numazuensis</name>
    <dbReference type="NCBI Taxonomy" id="1137799"/>
    <lineage>
        <taxon>Bacteria</taxon>
        <taxon>Pseudomonadati</taxon>
        <taxon>Pseudomonadota</taxon>
        <taxon>Gammaproteobacteria</taxon>
        <taxon>Oceanospirillales</taxon>
        <taxon>Endozoicomonadaceae</taxon>
        <taxon>Endozoicomonas</taxon>
    </lineage>
</organism>
<reference evidence="2 3" key="1">
    <citation type="submission" date="2014-06" db="EMBL/GenBank/DDBJ databases">
        <title>Whole Genome Sequences of Three Symbiotic Endozoicomonas Bacteria.</title>
        <authorList>
            <person name="Neave M.J."/>
            <person name="Apprill A."/>
            <person name="Voolstra C.R."/>
        </authorList>
    </citation>
    <scope>NUCLEOTIDE SEQUENCE [LARGE SCALE GENOMIC DNA]</scope>
    <source>
        <strain evidence="2 3">DSM 25634</strain>
    </source>
</reference>
<dbReference type="OrthoDB" id="9778494at2"/>
<dbReference type="RefSeq" id="WP_034840215.1">
    <property type="nucleotide sequence ID" value="NZ_JOKH01000005.1"/>
</dbReference>
<feature type="chain" id="PRO_5001760687" evidence="1">
    <location>
        <begin position="25"/>
        <end position="643"/>
    </location>
</feature>